<reference evidence="1 2" key="1">
    <citation type="journal article" date="2015" name="Infect. Genet. Evol.">
        <title>Genomic sequences of six botulinum neurotoxin-producing strains representing three clostridial species illustrate the mobility and diversity of botulinum neurotoxin genes.</title>
        <authorList>
            <person name="Smith T.J."/>
            <person name="Hill K.K."/>
            <person name="Xie G."/>
            <person name="Foley B.T."/>
            <person name="Williamson C.H."/>
            <person name="Foster J.T."/>
            <person name="Johnson S.L."/>
            <person name="Chertkov O."/>
            <person name="Teshima H."/>
            <person name="Gibbons H.S."/>
            <person name="Johnsky L.A."/>
            <person name="Karavis M.A."/>
            <person name="Smith L.A."/>
        </authorList>
    </citation>
    <scope>NUCLEOTIDE SEQUENCE [LARGE SCALE GENOMIC DNA]</scope>
    <source>
        <strain evidence="1">Sullivan</strain>
    </source>
</reference>
<dbReference type="HOGENOM" id="CLU_2971343_0_0_9"/>
<gene>
    <name evidence="1" type="ORF">U729_2585</name>
</gene>
<dbReference type="RefSeq" id="WP_242851903.1">
    <property type="nucleotide sequence ID" value="NZ_CP006905.1"/>
</dbReference>
<dbReference type="STRING" id="1561.NPD11_447"/>
<organism evidence="1 2">
    <name type="scientific">Clostridium baratii str. Sullivan</name>
    <dbReference type="NCBI Taxonomy" id="1415775"/>
    <lineage>
        <taxon>Bacteria</taxon>
        <taxon>Bacillati</taxon>
        <taxon>Bacillota</taxon>
        <taxon>Clostridia</taxon>
        <taxon>Eubacteriales</taxon>
        <taxon>Clostridiaceae</taxon>
        <taxon>Clostridium</taxon>
    </lineage>
</organism>
<name>A0A0A7FYX1_9CLOT</name>
<dbReference type="AlphaFoldDB" id="A0A0A7FYX1"/>
<dbReference type="KEGG" id="cbv:U729_2585"/>
<evidence type="ECO:0000313" key="2">
    <source>
        <dbReference type="Proteomes" id="UP000030635"/>
    </source>
</evidence>
<protein>
    <submittedName>
        <fullName evidence="1">Uncharacterized protein</fullName>
    </submittedName>
</protein>
<proteinExistence type="predicted"/>
<dbReference type="Proteomes" id="UP000030635">
    <property type="component" value="Chromosome"/>
</dbReference>
<accession>A0A0A7FYX1</accession>
<sequence>MILPDCCYDYRNIESECTEIGTCTECGCSIYEGEEYYEISGQVICCDCIQYFKKIAEL</sequence>
<dbReference type="EMBL" id="CP006905">
    <property type="protein sequence ID" value="AIY84150.1"/>
    <property type="molecule type" value="Genomic_DNA"/>
</dbReference>
<evidence type="ECO:0000313" key="1">
    <source>
        <dbReference type="EMBL" id="AIY84150.1"/>
    </source>
</evidence>
<keyword evidence="2" id="KW-1185">Reference proteome</keyword>